<comment type="similarity">
    <text evidence="1">Belongs to the short-chain dehydrogenases/reductases (SDR) family.</text>
</comment>
<name>A0A1V8TGE2_9PEZI</name>
<dbReference type="Proteomes" id="UP000192596">
    <property type="component" value="Unassembled WGS sequence"/>
</dbReference>
<organism evidence="4 5">
    <name type="scientific">Cryoendolithus antarcticus</name>
    <dbReference type="NCBI Taxonomy" id="1507870"/>
    <lineage>
        <taxon>Eukaryota</taxon>
        <taxon>Fungi</taxon>
        <taxon>Dikarya</taxon>
        <taxon>Ascomycota</taxon>
        <taxon>Pezizomycotina</taxon>
        <taxon>Dothideomycetes</taxon>
        <taxon>Dothideomycetidae</taxon>
        <taxon>Cladosporiales</taxon>
        <taxon>Cladosporiaceae</taxon>
        <taxon>Cryoendolithus</taxon>
    </lineage>
</organism>
<dbReference type="Gene3D" id="3.40.50.720">
    <property type="entry name" value="NAD(P)-binding Rossmann-like Domain"/>
    <property type="match status" value="1"/>
</dbReference>
<proteinExistence type="inferred from homology"/>
<evidence type="ECO:0000313" key="5">
    <source>
        <dbReference type="Proteomes" id="UP000192596"/>
    </source>
</evidence>
<dbReference type="EMBL" id="NAJO01000009">
    <property type="protein sequence ID" value="OQO10282.1"/>
    <property type="molecule type" value="Genomic_DNA"/>
</dbReference>
<evidence type="ECO:0000256" key="1">
    <source>
        <dbReference type="ARBA" id="ARBA00006484"/>
    </source>
</evidence>
<dbReference type="SUPFAM" id="SSF51735">
    <property type="entry name" value="NAD(P)-binding Rossmann-fold domains"/>
    <property type="match status" value="1"/>
</dbReference>
<accession>A0A1V8TGE2</accession>
<evidence type="ECO:0000256" key="3">
    <source>
        <dbReference type="ARBA" id="ARBA00023002"/>
    </source>
</evidence>
<comment type="caution">
    <text evidence="4">The sequence shown here is derived from an EMBL/GenBank/DDBJ whole genome shotgun (WGS) entry which is preliminary data.</text>
</comment>
<reference evidence="5" key="1">
    <citation type="submission" date="2017-03" db="EMBL/GenBank/DDBJ databases">
        <title>Genomes of endolithic fungi from Antarctica.</title>
        <authorList>
            <person name="Coleine C."/>
            <person name="Masonjones S."/>
            <person name="Stajich J.E."/>
        </authorList>
    </citation>
    <scope>NUCLEOTIDE SEQUENCE [LARGE SCALE GENOMIC DNA]</scope>
    <source>
        <strain evidence="5">CCFEE 5527</strain>
    </source>
</reference>
<dbReference type="OrthoDB" id="37659at2759"/>
<dbReference type="PANTHER" id="PTHR43180">
    <property type="entry name" value="3-OXOACYL-(ACYL-CARRIER-PROTEIN) REDUCTASE (AFU_ORTHOLOGUE AFUA_6G11210)"/>
    <property type="match status" value="1"/>
</dbReference>
<keyword evidence="3" id="KW-0560">Oxidoreductase</keyword>
<evidence type="ECO:0000256" key="2">
    <source>
        <dbReference type="ARBA" id="ARBA00022857"/>
    </source>
</evidence>
<dbReference type="InterPro" id="IPR002347">
    <property type="entry name" value="SDR_fam"/>
</dbReference>
<dbReference type="PROSITE" id="PS00061">
    <property type="entry name" value="ADH_SHORT"/>
    <property type="match status" value="1"/>
</dbReference>
<dbReference type="Pfam" id="PF00106">
    <property type="entry name" value="adh_short"/>
    <property type="match status" value="1"/>
</dbReference>
<keyword evidence="2" id="KW-0521">NADP</keyword>
<evidence type="ECO:0008006" key="6">
    <source>
        <dbReference type="Google" id="ProtNLM"/>
    </source>
</evidence>
<evidence type="ECO:0000313" key="4">
    <source>
        <dbReference type="EMBL" id="OQO10282.1"/>
    </source>
</evidence>
<dbReference type="InterPro" id="IPR020904">
    <property type="entry name" value="Sc_DH/Rdtase_CS"/>
</dbReference>
<gene>
    <name evidence="4" type="ORF">B0A48_04640</name>
</gene>
<dbReference type="InterPro" id="IPR036291">
    <property type="entry name" value="NAD(P)-bd_dom_sf"/>
</dbReference>
<dbReference type="STRING" id="1507870.A0A1V8TGE2"/>
<protein>
    <recommendedName>
        <fullName evidence="6">3-hydroxyacyl-CoA dehydrogenase type-2</fullName>
    </recommendedName>
</protein>
<dbReference type="PANTHER" id="PTHR43180:SF86">
    <property type="entry name" value="DEHYDROGENASE, PUTATIVE (AFU_ORTHOLOGUE AFUA_3G00290)-RELATED"/>
    <property type="match status" value="1"/>
</dbReference>
<keyword evidence="5" id="KW-1185">Reference proteome</keyword>
<dbReference type="PRINTS" id="PR00081">
    <property type="entry name" value="GDHRDH"/>
</dbReference>
<dbReference type="AlphaFoldDB" id="A0A1V8TGE2"/>
<sequence>MSHQFHPPDKLSLKGKVVVLTGGAIGIGAALVRLCHSAGAHVFFGDVLDSPGEALAQELHSDDAQLHFIHCDVTSYADNLKVFEKAFETCGRVDHAFSNAGIGEQENLIDPQLTLESVREEPKKSVKVLDVNLKGPLYFARIASVYLCQIASGDDKMSVDKSLTFTSSVAGFREDPGLYAYVTSKHGVMGLMRSLRSDLGKYKPYPIRTNTICPWMTLTRMVAGVEGLWDAAGLPSNTPEAVAQIMLGVIADPALTGEAIYVEGGRGWKLEEGKIRLRPQWLGERQTKDLDTGTEVLGSGEGWIAEQV</sequence>
<dbReference type="GO" id="GO:0016491">
    <property type="term" value="F:oxidoreductase activity"/>
    <property type="evidence" value="ECO:0007669"/>
    <property type="project" value="UniProtKB-KW"/>
</dbReference>
<dbReference type="InParanoid" id="A0A1V8TGE2"/>